<keyword evidence="6" id="KW-0418">Kinase</keyword>
<dbReference type="AlphaFoldDB" id="U4LX43"/>
<evidence type="ECO:0000313" key="7">
    <source>
        <dbReference type="Proteomes" id="UP000018144"/>
    </source>
</evidence>
<feature type="domain" description="Protein kinase" evidence="5">
    <location>
        <begin position="18"/>
        <end position="280"/>
    </location>
</feature>
<gene>
    <name evidence="6" type="ORF">PCON_03203</name>
</gene>
<dbReference type="OMA" id="WAIANDE"/>
<accession>U4LX43</accession>
<keyword evidence="7" id="KW-1185">Reference proteome</keyword>
<dbReference type="OrthoDB" id="4062651at2759"/>
<dbReference type="Gene3D" id="1.10.510.10">
    <property type="entry name" value="Transferase(Phosphotransferase) domain 1"/>
    <property type="match status" value="1"/>
</dbReference>
<sequence length="484" mass="54664">MECMRDSFREGSLLGGRYEAIQLLNHGSFGMVFLARDVIKDQDVAVKCLLKPGSAAAAESELAVDELSQELAYHNQLGNHPHIVNLLDSFETESHTFLVLEYCPMGDLYESIRLGHGPRETEHVKTFLYQLVSAVEHMHSRGVYHRDIKPENIFLTHDGDVKLGDFGLATTEQWSEESGVGSDRYMAPEQYDAFGGYSPEQADIWAIGICLLNVLFSRNPFSTPTDSDPLFADYVSDREALFDIFPTLSYDTFEVLTHCLSMDPNKRSLAGLREAIERVVSWTIDDETFDEFCSEDRETAPVTVDREPLRTPSIQTPSIDNGSAFPWAQALRQTPMSRQLSAIPDEEPTMRFSEDMFKNNPDDYARGMGYFIPASYDSGLGASFSSVPKNFADKKGFAETRTETIDIKPRPVVKDTSDYSSSAASKSWSDWVEDDEEFEELERAEREKDLKRRSWSYNSDRGSVEADDDYETEWVGGGWEDLTV</sequence>
<comment type="subcellular location">
    <subcellularLocation>
        <location evidence="1">Preautophagosomal structure membrane</location>
        <topology evidence="1">Peripheral membrane protein</topology>
    </subcellularLocation>
</comment>
<evidence type="ECO:0000259" key="5">
    <source>
        <dbReference type="PROSITE" id="PS50011"/>
    </source>
</evidence>
<dbReference type="GO" id="GO:0034045">
    <property type="term" value="C:phagophore assembly site membrane"/>
    <property type="evidence" value="ECO:0007669"/>
    <property type="project" value="UniProtKB-SubCell"/>
</dbReference>
<proteinExistence type="predicted"/>
<feature type="region of interest" description="Disordered" evidence="4">
    <location>
        <begin position="459"/>
        <end position="484"/>
    </location>
</feature>
<organism evidence="6 7">
    <name type="scientific">Pyronema omphalodes (strain CBS 100304)</name>
    <name type="common">Pyronema confluens</name>
    <dbReference type="NCBI Taxonomy" id="1076935"/>
    <lineage>
        <taxon>Eukaryota</taxon>
        <taxon>Fungi</taxon>
        <taxon>Dikarya</taxon>
        <taxon>Ascomycota</taxon>
        <taxon>Pezizomycotina</taxon>
        <taxon>Pezizomycetes</taxon>
        <taxon>Pezizales</taxon>
        <taxon>Pyronemataceae</taxon>
        <taxon>Pyronema</taxon>
    </lineage>
</organism>
<dbReference type="STRING" id="1076935.U4LX43"/>
<dbReference type="InterPro" id="IPR008271">
    <property type="entry name" value="Ser/Thr_kinase_AS"/>
</dbReference>
<dbReference type="InterPro" id="IPR045269">
    <property type="entry name" value="Atg1-like"/>
</dbReference>
<dbReference type="GO" id="GO:0010506">
    <property type="term" value="P:regulation of autophagy"/>
    <property type="evidence" value="ECO:0007669"/>
    <property type="project" value="InterPro"/>
</dbReference>
<evidence type="ECO:0000256" key="1">
    <source>
        <dbReference type="ARBA" id="ARBA00004623"/>
    </source>
</evidence>
<evidence type="ECO:0000313" key="6">
    <source>
        <dbReference type="EMBL" id="CCX34233.1"/>
    </source>
</evidence>
<feature type="compositionally biased region" description="Low complexity" evidence="4">
    <location>
        <begin position="418"/>
        <end position="430"/>
    </location>
</feature>
<dbReference type="PANTHER" id="PTHR24348">
    <property type="entry name" value="SERINE/THREONINE-PROTEIN KINASE UNC-51-RELATED"/>
    <property type="match status" value="1"/>
</dbReference>
<dbReference type="Pfam" id="PF00069">
    <property type="entry name" value="Pkinase"/>
    <property type="match status" value="1"/>
</dbReference>
<feature type="compositionally biased region" description="Basic and acidic residues" evidence="4">
    <location>
        <begin position="408"/>
        <end position="417"/>
    </location>
</feature>
<dbReference type="FunFam" id="1.10.510.10:FF:000693">
    <property type="entry name" value="Serine/threonine protein kinase, putative"/>
    <property type="match status" value="1"/>
</dbReference>
<reference evidence="6 7" key="1">
    <citation type="journal article" date="2013" name="PLoS Genet.">
        <title>The genome and development-dependent transcriptomes of Pyronema confluens: a window into fungal evolution.</title>
        <authorList>
            <person name="Traeger S."/>
            <person name="Altegoer F."/>
            <person name="Freitag M."/>
            <person name="Gabaldon T."/>
            <person name="Kempken F."/>
            <person name="Kumar A."/>
            <person name="Marcet-Houben M."/>
            <person name="Poggeler S."/>
            <person name="Stajich J.E."/>
            <person name="Nowrousian M."/>
        </authorList>
    </citation>
    <scope>NUCLEOTIDE SEQUENCE [LARGE SCALE GENOMIC DNA]</scope>
    <source>
        <strain evidence="7">CBS 100304</strain>
        <tissue evidence="6">Vegetative mycelium</tissue>
    </source>
</reference>
<feature type="region of interest" description="Disordered" evidence="4">
    <location>
        <begin position="408"/>
        <end position="430"/>
    </location>
</feature>
<protein>
    <recommendedName>
        <fullName evidence="3">Autophagy-related protein 1</fullName>
    </recommendedName>
</protein>
<name>U4LX43_PYROM</name>
<dbReference type="PROSITE" id="PS50011">
    <property type="entry name" value="PROTEIN_KINASE_DOM"/>
    <property type="match status" value="1"/>
</dbReference>
<dbReference type="GO" id="GO:0006914">
    <property type="term" value="P:autophagy"/>
    <property type="evidence" value="ECO:0007669"/>
    <property type="project" value="UniProtKB-KW"/>
</dbReference>
<dbReference type="eggNOG" id="KOG0583">
    <property type="taxonomic scope" value="Eukaryota"/>
</dbReference>
<feature type="compositionally biased region" description="Gly residues" evidence="4">
    <location>
        <begin position="475"/>
        <end position="484"/>
    </location>
</feature>
<evidence type="ECO:0000256" key="2">
    <source>
        <dbReference type="ARBA" id="ARBA00023006"/>
    </source>
</evidence>
<dbReference type="GO" id="GO:0004674">
    <property type="term" value="F:protein serine/threonine kinase activity"/>
    <property type="evidence" value="ECO:0007669"/>
    <property type="project" value="InterPro"/>
</dbReference>
<dbReference type="GO" id="GO:0005524">
    <property type="term" value="F:ATP binding"/>
    <property type="evidence" value="ECO:0007669"/>
    <property type="project" value="InterPro"/>
</dbReference>
<dbReference type="Proteomes" id="UP000018144">
    <property type="component" value="Unassembled WGS sequence"/>
</dbReference>
<evidence type="ECO:0000256" key="4">
    <source>
        <dbReference type="SAM" id="MobiDB-lite"/>
    </source>
</evidence>
<keyword evidence="6" id="KW-0808">Transferase</keyword>
<dbReference type="EMBL" id="HF936442">
    <property type="protein sequence ID" value="CCX34233.1"/>
    <property type="molecule type" value="Genomic_DNA"/>
</dbReference>
<dbReference type="InterPro" id="IPR000719">
    <property type="entry name" value="Prot_kinase_dom"/>
</dbReference>
<keyword evidence="2" id="KW-0072">Autophagy</keyword>
<dbReference type="InterPro" id="IPR011009">
    <property type="entry name" value="Kinase-like_dom_sf"/>
</dbReference>
<dbReference type="SUPFAM" id="SSF56112">
    <property type="entry name" value="Protein kinase-like (PK-like)"/>
    <property type="match status" value="1"/>
</dbReference>
<evidence type="ECO:0000256" key="3">
    <source>
        <dbReference type="ARBA" id="ARBA00030237"/>
    </source>
</evidence>
<dbReference type="SMART" id="SM00220">
    <property type="entry name" value="S_TKc"/>
    <property type="match status" value="1"/>
</dbReference>
<dbReference type="PROSITE" id="PS00108">
    <property type="entry name" value="PROTEIN_KINASE_ST"/>
    <property type="match status" value="1"/>
</dbReference>